<protein>
    <submittedName>
        <fullName evidence="1">Uncharacterized protein</fullName>
    </submittedName>
</protein>
<name>A0ACB8Q9G3_9AGAM</name>
<reference evidence="1" key="2">
    <citation type="journal article" date="2022" name="New Phytol.">
        <title>Evolutionary transition to the ectomycorrhizal habit in the genomes of a hyperdiverse lineage of mushroom-forming fungi.</title>
        <authorList>
            <person name="Looney B."/>
            <person name="Miyauchi S."/>
            <person name="Morin E."/>
            <person name="Drula E."/>
            <person name="Courty P.E."/>
            <person name="Kohler A."/>
            <person name="Kuo A."/>
            <person name="LaButti K."/>
            <person name="Pangilinan J."/>
            <person name="Lipzen A."/>
            <person name="Riley R."/>
            <person name="Andreopoulos W."/>
            <person name="He G."/>
            <person name="Johnson J."/>
            <person name="Nolan M."/>
            <person name="Tritt A."/>
            <person name="Barry K.W."/>
            <person name="Grigoriev I.V."/>
            <person name="Nagy L.G."/>
            <person name="Hibbett D."/>
            <person name="Henrissat B."/>
            <person name="Matheny P.B."/>
            <person name="Labbe J."/>
            <person name="Martin F.M."/>
        </authorList>
    </citation>
    <scope>NUCLEOTIDE SEQUENCE</scope>
    <source>
        <strain evidence="1">EC-137</strain>
    </source>
</reference>
<evidence type="ECO:0000313" key="2">
    <source>
        <dbReference type="Proteomes" id="UP000814128"/>
    </source>
</evidence>
<sequence length="1178" mass="126947">MLAHALAAGYVVDRWLAGHLGRTRGSARKGGDSIITARHRDLGASVRAPVIVECLELLFNGIITSCPSQTLLPLSSCPQRYQPTLQDLRKLLMVVGAHQRQFEESKRRLPEEISTGKVLLGRYRDLCRKVDVDWELLADSTRPERVAQYLTEGGINPVSIKRENASSRSSSRQSITPASTATAPLGQPSPLRKVVTAVPSQQPPTSSALGPLITPLAATGPLSASPASHRPSASSVPPPTPSTNHIPAASVAHSIFAPASVSSTLQSPVPVPLRMQEPAVSEDFDIWDADLDEFETKTSKQASTTSAPPTPAPATPANPKQVMEIPSHTFSTQSYENASLIPQATITSTPILTASLPAPVQSSVQEPSLRTTTDIVDSVLATPADPTQGVRSAPSLPSASTSQKVNRGMRVQIIATDGATTIPAPAEAHRTPGTPPSATKPSDVFFEDDSSSTPAETIGTAEKAAHINKEADQDAPITMDVDTSNSPVDGMDVDQGGPPSSTITPNSNNLPYILPAGPFRAQEPFKSMRDLVKEAISASPDHRLFVQHICQYISTVHPFYSASDPSFRKAVSRALSKYFTKFPREKGPSLWGLKDETQTNSALSLMEDVREASCALAGFTEASDSKETPGSPYTLPPGPYLDAEPAAPMVTLVQEAIHASHEGSLPARDIASYIRTVYPFYSARPRLETLVGSVLGGNMSTFVKVLYASSGPSHTPSHAWAIAAGQEAAVSIPRISRPTKKDVCQLITQAISSTPQHKMLACDILAHILRVHPCFRKESEQLRLKKQISRILSRKIKVFRKVLSSDGGPSLWALRASSSRAGMQQSLKPSPLSPTKLTIRIPSRLASQRNDVSTPPSSPKDQTDETPVQSRDLFGEDWNSDLSELSDSSDRESELSPRQDGGVQAEDSRPSSPESFASKFLASEKGAGVTGPNGMAGVADFAMATDTNKLVASPESGTEARKASPFGLEAQLVSSQRGFPVATEFKLPVYLDIDQWPKVEAWNTASSNCGNASRCLCVSLVCYRVDDVCGQLDASLPDRWWIHTKPVSPRDFGLRPLTVTLHGKHITLPFTFTPVDVDYLDITPWLLPGANYLTFTQGADLSQYVFAVIAHYPNPEQLRSLARLRAHRQVLPEWTAHIPVKRPDFEAMLKASRDVTGVDLVMNFPENFSVIPIPHSAA</sequence>
<gene>
    <name evidence="1" type="ORF">K488DRAFT_89956</name>
</gene>
<reference evidence="1" key="1">
    <citation type="submission" date="2021-02" db="EMBL/GenBank/DDBJ databases">
        <authorList>
            <consortium name="DOE Joint Genome Institute"/>
            <person name="Ahrendt S."/>
            <person name="Looney B.P."/>
            <person name="Miyauchi S."/>
            <person name="Morin E."/>
            <person name="Drula E."/>
            <person name="Courty P.E."/>
            <person name="Chicoki N."/>
            <person name="Fauchery L."/>
            <person name="Kohler A."/>
            <person name="Kuo A."/>
            <person name="Labutti K."/>
            <person name="Pangilinan J."/>
            <person name="Lipzen A."/>
            <person name="Riley R."/>
            <person name="Andreopoulos W."/>
            <person name="He G."/>
            <person name="Johnson J."/>
            <person name="Barry K.W."/>
            <person name="Grigoriev I.V."/>
            <person name="Nagy L."/>
            <person name="Hibbett D."/>
            <person name="Henrissat B."/>
            <person name="Matheny P.B."/>
            <person name="Labbe J."/>
            <person name="Martin F."/>
        </authorList>
    </citation>
    <scope>NUCLEOTIDE SEQUENCE</scope>
    <source>
        <strain evidence="1">EC-137</strain>
    </source>
</reference>
<accession>A0ACB8Q9G3</accession>
<evidence type="ECO:0000313" key="1">
    <source>
        <dbReference type="EMBL" id="KAI0028218.1"/>
    </source>
</evidence>
<dbReference type="EMBL" id="MU273777">
    <property type="protein sequence ID" value="KAI0028218.1"/>
    <property type="molecule type" value="Genomic_DNA"/>
</dbReference>
<comment type="caution">
    <text evidence="1">The sequence shown here is derived from an EMBL/GenBank/DDBJ whole genome shotgun (WGS) entry which is preliminary data.</text>
</comment>
<dbReference type="Proteomes" id="UP000814128">
    <property type="component" value="Unassembled WGS sequence"/>
</dbReference>
<proteinExistence type="predicted"/>
<organism evidence="1 2">
    <name type="scientific">Vararia minispora EC-137</name>
    <dbReference type="NCBI Taxonomy" id="1314806"/>
    <lineage>
        <taxon>Eukaryota</taxon>
        <taxon>Fungi</taxon>
        <taxon>Dikarya</taxon>
        <taxon>Basidiomycota</taxon>
        <taxon>Agaricomycotina</taxon>
        <taxon>Agaricomycetes</taxon>
        <taxon>Russulales</taxon>
        <taxon>Lachnocladiaceae</taxon>
        <taxon>Vararia</taxon>
    </lineage>
</organism>
<keyword evidence="2" id="KW-1185">Reference proteome</keyword>